<organism evidence="1 2">
    <name type="scientific">Salinibacter ruber</name>
    <dbReference type="NCBI Taxonomy" id="146919"/>
    <lineage>
        <taxon>Bacteria</taxon>
        <taxon>Pseudomonadati</taxon>
        <taxon>Rhodothermota</taxon>
        <taxon>Rhodothermia</taxon>
        <taxon>Rhodothermales</taxon>
        <taxon>Salinibacteraceae</taxon>
        <taxon>Salinibacter</taxon>
    </lineage>
</organism>
<dbReference type="EMBL" id="JANUAU010000008">
    <property type="protein sequence ID" value="MCS3678525.1"/>
    <property type="molecule type" value="Genomic_DNA"/>
</dbReference>
<comment type="caution">
    <text evidence="1">The sequence shown here is derived from an EMBL/GenBank/DDBJ whole genome shotgun (WGS) entry which is preliminary data.</text>
</comment>
<accession>A0A9X2TCL9</accession>
<sequence>MLEYYLTYRQAAPVFNSELPCCEKFMQENTHRYNISK</sequence>
<dbReference type="AlphaFoldDB" id="A0A9X2TCL9"/>
<gene>
    <name evidence="1" type="ORF">GGP71_002464</name>
</gene>
<name>A0A9X2TCL9_9BACT</name>
<evidence type="ECO:0000313" key="2">
    <source>
        <dbReference type="Proteomes" id="UP001155027"/>
    </source>
</evidence>
<proteinExistence type="predicted"/>
<protein>
    <submittedName>
        <fullName evidence="1">Uncharacterized protein</fullName>
    </submittedName>
</protein>
<reference evidence="1" key="1">
    <citation type="submission" date="2022-08" db="EMBL/GenBank/DDBJ databases">
        <title>Genomic Encyclopedia of Type Strains, Phase V (KMG-V): Genome sequencing to study the core and pangenomes of soil and plant-associated prokaryotes.</title>
        <authorList>
            <person name="Whitman W."/>
        </authorList>
    </citation>
    <scope>NUCLEOTIDE SEQUENCE</scope>
    <source>
        <strain evidence="1">0</strain>
    </source>
</reference>
<dbReference type="Proteomes" id="UP001155027">
    <property type="component" value="Unassembled WGS sequence"/>
</dbReference>
<evidence type="ECO:0000313" key="1">
    <source>
        <dbReference type="EMBL" id="MCS3678525.1"/>
    </source>
</evidence>